<comment type="caution">
    <text evidence="1">The sequence shown here is derived from an EMBL/GenBank/DDBJ whole genome shotgun (WGS) entry which is preliminary data.</text>
</comment>
<reference evidence="1 2" key="1">
    <citation type="submission" date="2015-12" db="EMBL/GenBank/DDBJ databases">
        <title>Draft genome sequence of Moniliophthora roreri, the causal agent of frosty pod rot of cacao.</title>
        <authorList>
            <person name="Aime M.C."/>
            <person name="Diaz-Valderrama J.R."/>
            <person name="Kijpornyongpan T."/>
            <person name="Phillips-Mora W."/>
        </authorList>
    </citation>
    <scope>NUCLEOTIDE SEQUENCE [LARGE SCALE GENOMIC DNA]</scope>
    <source>
        <strain evidence="1 2">MCA 2952</strain>
    </source>
</reference>
<accession>A0A0W0EYZ7</accession>
<evidence type="ECO:0000313" key="2">
    <source>
        <dbReference type="Proteomes" id="UP000054988"/>
    </source>
</evidence>
<dbReference type="AlphaFoldDB" id="A0A0W0EYZ7"/>
<evidence type="ECO:0000313" key="1">
    <source>
        <dbReference type="EMBL" id="KTB29305.1"/>
    </source>
</evidence>
<gene>
    <name evidence="1" type="ORF">WG66_18065</name>
</gene>
<dbReference type="Proteomes" id="UP000054988">
    <property type="component" value="Unassembled WGS sequence"/>
</dbReference>
<sequence>MITGWTLFWGGVFLLPLENVSRPLEQ</sequence>
<name>A0A0W0EYZ7_MONRR</name>
<organism evidence="1 2">
    <name type="scientific">Moniliophthora roreri</name>
    <name type="common">Frosty pod rot fungus</name>
    <name type="synonym">Monilia roreri</name>
    <dbReference type="NCBI Taxonomy" id="221103"/>
    <lineage>
        <taxon>Eukaryota</taxon>
        <taxon>Fungi</taxon>
        <taxon>Dikarya</taxon>
        <taxon>Basidiomycota</taxon>
        <taxon>Agaricomycotina</taxon>
        <taxon>Agaricomycetes</taxon>
        <taxon>Agaricomycetidae</taxon>
        <taxon>Agaricales</taxon>
        <taxon>Marasmiineae</taxon>
        <taxon>Marasmiaceae</taxon>
        <taxon>Moniliophthora</taxon>
    </lineage>
</organism>
<dbReference type="EMBL" id="LATX01002435">
    <property type="protein sequence ID" value="KTB29305.1"/>
    <property type="molecule type" value="Genomic_DNA"/>
</dbReference>
<proteinExistence type="predicted"/>
<protein>
    <submittedName>
        <fullName evidence="1">Uncharacterized protein</fullName>
    </submittedName>
</protein>